<keyword evidence="6" id="KW-0812">Transmembrane</keyword>
<comment type="caution">
    <text evidence="8">The sequence shown here is derived from an EMBL/GenBank/DDBJ whole genome shotgun (WGS) entry which is preliminary data.</text>
</comment>
<sequence>MAAFHVREVRRFQGLSVQYTTMDFGVLIYLIISCSFCYVLALSPKQVACLLEIDEGPCRGEIERYYYNTINQKCEKFYYGGCRGNANNFMSFEACHKACFKIPKIPQICRFQKNIGPCRGSFLKYFFNMTTMQCEPFFYGGCNGNENRFDDHTSCLEYCKPQTTLPVLCLETLDKGGCAASIQRYYYNAASRTCEQFIYTGCGGSSNNFVSKQSCMDVCAKAGNSVNTGNRNPTNIRVGKMKIRKKKRIILKPINKDYS</sequence>
<dbReference type="Proteomes" id="UP001557470">
    <property type="component" value="Unassembled WGS sequence"/>
</dbReference>
<feature type="domain" description="BPTI/Kunitz inhibitor" evidence="7">
    <location>
        <begin position="49"/>
        <end position="99"/>
    </location>
</feature>
<name>A0ABD0VW80_UMBPY</name>
<keyword evidence="6" id="KW-1133">Transmembrane helix</keyword>
<keyword evidence="5" id="KW-1015">Disulfide bond</keyword>
<evidence type="ECO:0000313" key="8">
    <source>
        <dbReference type="EMBL" id="KAL0961889.1"/>
    </source>
</evidence>
<evidence type="ECO:0000259" key="7">
    <source>
        <dbReference type="PROSITE" id="PS50279"/>
    </source>
</evidence>
<reference evidence="8 9" key="1">
    <citation type="submission" date="2024-06" db="EMBL/GenBank/DDBJ databases">
        <authorList>
            <person name="Pan Q."/>
            <person name="Wen M."/>
            <person name="Jouanno E."/>
            <person name="Zahm M."/>
            <person name="Klopp C."/>
            <person name="Cabau C."/>
            <person name="Louis A."/>
            <person name="Berthelot C."/>
            <person name="Parey E."/>
            <person name="Roest Crollius H."/>
            <person name="Montfort J."/>
            <person name="Robinson-Rechavi M."/>
            <person name="Bouchez O."/>
            <person name="Lampietro C."/>
            <person name="Lopez Roques C."/>
            <person name="Donnadieu C."/>
            <person name="Postlethwait J."/>
            <person name="Bobe J."/>
            <person name="Verreycken H."/>
            <person name="Guiguen Y."/>
        </authorList>
    </citation>
    <scope>NUCLEOTIDE SEQUENCE [LARGE SCALE GENOMIC DNA]</scope>
    <source>
        <strain evidence="8">Up_M1</strain>
        <tissue evidence="8">Testis</tissue>
    </source>
</reference>
<comment type="subcellular location">
    <subcellularLocation>
        <location evidence="1">Secreted</location>
    </subcellularLocation>
</comment>
<organism evidence="8 9">
    <name type="scientific">Umbra pygmaea</name>
    <name type="common">Eastern mudminnow</name>
    <dbReference type="NCBI Taxonomy" id="75934"/>
    <lineage>
        <taxon>Eukaryota</taxon>
        <taxon>Metazoa</taxon>
        <taxon>Chordata</taxon>
        <taxon>Craniata</taxon>
        <taxon>Vertebrata</taxon>
        <taxon>Euteleostomi</taxon>
        <taxon>Actinopterygii</taxon>
        <taxon>Neopterygii</taxon>
        <taxon>Teleostei</taxon>
        <taxon>Protacanthopterygii</taxon>
        <taxon>Esociformes</taxon>
        <taxon>Umbridae</taxon>
        <taxon>Umbra</taxon>
    </lineage>
</organism>
<evidence type="ECO:0000256" key="4">
    <source>
        <dbReference type="ARBA" id="ARBA00022900"/>
    </source>
</evidence>
<dbReference type="InterPro" id="IPR050098">
    <property type="entry name" value="TFPI/VKTCI-like"/>
</dbReference>
<dbReference type="PROSITE" id="PS50279">
    <property type="entry name" value="BPTI_KUNITZ_2"/>
    <property type="match status" value="3"/>
</dbReference>
<keyword evidence="3" id="KW-0646">Protease inhibitor</keyword>
<dbReference type="PANTHER" id="PTHR10083:SF374">
    <property type="entry name" value="BPTI_KUNITZ INHIBITOR DOMAIN-CONTAINING PROTEIN"/>
    <property type="match status" value="1"/>
</dbReference>
<dbReference type="PRINTS" id="PR00759">
    <property type="entry name" value="BASICPTASE"/>
</dbReference>
<dbReference type="EMBL" id="JAGEUA010000011">
    <property type="protein sequence ID" value="KAL0961889.1"/>
    <property type="molecule type" value="Genomic_DNA"/>
</dbReference>
<keyword evidence="6" id="KW-0472">Membrane</keyword>
<dbReference type="InterPro" id="IPR036880">
    <property type="entry name" value="Kunitz_BPTI_sf"/>
</dbReference>
<dbReference type="FunFam" id="4.10.410.10:FF:000011">
    <property type="entry name" value="Tissue factor pathway inhibitor"/>
    <property type="match status" value="2"/>
</dbReference>
<feature type="transmembrane region" description="Helical" evidence="6">
    <location>
        <begin position="21"/>
        <end position="41"/>
    </location>
</feature>
<dbReference type="InterPro" id="IPR020901">
    <property type="entry name" value="Prtase_inh_Kunz-CS"/>
</dbReference>
<feature type="domain" description="BPTI/Kunitz inhibitor" evidence="7">
    <location>
        <begin position="169"/>
        <end position="219"/>
    </location>
</feature>
<dbReference type="AlphaFoldDB" id="A0ABD0VW80"/>
<evidence type="ECO:0000256" key="1">
    <source>
        <dbReference type="ARBA" id="ARBA00004613"/>
    </source>
</evidence>
<keyword evidence="2" id="KW-0964">Secreted</keyword>
<proteinExistence type="predicted"/>
<dbReference type="PANTHER" id="PTHR10083">
    <property type="entry name" value="KUNITZ-TYPE PROTEASE INHIBITOR-RELATED"/>
    <property type="match status" value="1"/>
</dbReference>
<dbReference type="PROSITE" id="PS00280">
    <property type="entry name" value="BPTI_KUNITZ_1"/>
    <property type="match status" value="2"/>
</dbReference>
<evidence type="ECO:0000256" key="5">
    <source>
        <dbReference type="ARBA" id="ARBA00023157"/>
    </source>
</evidence>
<evidence type="ECO:0000256" key="3">
    <source>
        <dbReference type="ARBA" id="ARBA00022690"/>
    </source>
</evidence>
<dbReference type="Gene3D" id="4.10.410.10">
    <property type="entry name" value="Pancreatic trypsin inhibitor Kunitz domain"/>
    <property type="match status" value="3"/>
</dbReference>
<dbReference type="FunFam" id="4.10.410.10:FF:000004">
    <property type="entry name" value="Tissue factor pathway inhibitor"/>
    <property type="match status" value="1"/>
</dbReference>
<feature type="domain" description="BPTI/Kunitz inhibitor" evidence="7">
    <location>
        <begin position="109"/>
        <end position="159"/>
    </location>
</feature>
<accession>A0ABD0VW80</accession>
<dbReference type="SUPFAM" id="SSF57362">
    <property type="entry name" value="BPTI-like"/>
    <property type="match status" value="3"/>
</dbReference>
<keyword evidence="9" id="KW-1185">Reference proteome</keyword>
<evidence type="ECO:0000256" key="6">
    <source>
        <dbReference type="SAM" id="Phobius"/>
    </source>
</evidence>
<dbReference type="GO" id="GO:0005576">
    <property type="term" value="C:extracellular region"/>
    <property type="evidence" value="ECO:0007669"/>
    <property type="project" value="UniProtKB-SubCell"/>
</dbReference>
<dbReference type="InterPro" id="IPR002223">
    <property type="entry name" value="Kunitz_BPTI"/>
</dbReference>
<dbReference type="Pfam" id="PF00014">
    <property type="entry name" value="Kunitz_BPTI"/>
    <property type="match status" value="3"/>
</dbReference>
<gene>
    <name evidence="8" type="ORF">UPYG_G00332960</name>
</gene>
<dbReference type="GO" id="GO:0004867">
    <property type="term" value="F:serine-type endopeptidase inhibitor activity"/>
    <property type="evidence" value="ECO:0007669"/>
    <property type="project" value="UniProtKB-KW"/>
</dbReference>
<protein>
    <recommendedName>
        <fullName evidence="7">BPTI/Kunitz inhibitor domain-containing protein</fullName>
    </recommendedName>
</protein>
<evidence type="ECO:0000256" key="2">
    <source>
        <dbReference type="ARBA" id="ARBA00022525"/>
    </source>
</evidence>
<dbReference type="PROSITE" id="PS51257">
    <property type="entry name" value="PROKAR_LIPOPROTEIN"/>
    <property type="match status" value="1"/>
</dbReference>
<evidence type="ECO:0000313" key="9">
    <source>
        <dbReference type="Proteomes" id="UP001557470"/>
    </source>
</evidence>
<keyword evidence="4" id="KW-0722">Serine protease inhibitor</keyword>
<dbReference type="SMART" id="SM00131">
    <property type="entry name" value="KU"/>
    <property type="match status" value="3"/>
</dbReference>